<sequence length="69" mass="8024">MEKIKRTDIKNQIPFRVQKIVADLLLVACAFISDGLYSERLYDRCRQISVEEVLSKEDLVTSDALLFLY</sequence>
<evidence type="ECO:0000313" key="1">
    <source>
        <dbReference type="EMBL" id="GIY05374.1"/>
    </source>
</evidence>
<dbReference type="EMBL" id="BPLQ01004073">
    <property type="protein sequence ID" value="GIY05374.1"/>
    <property type="molecule type" value="Genomic_DNA"/>
</dbReference>
<reference evidence="1 2" key="1">
    <citation type="submission" date="2021-06" db="EMBL/GenBank/DDBJ databases">
        <title>Caerostris darwini draft genome.</title>
        <authorList>
            <person name="Kono N."/>
            <person name="Arakawa K."/>
        </authorList>
    </citation>
    <scope>NUCLEOTIDE SEQUENCE [LARGE SCALE GENOMIC DNA]</scope>
</reference>
<name>A0AAV4Q7L6_9ARAC</name>
<comment type="caution">
    <text evidence="1">The sequence shown here is derived from an EMBL/GenBank/DDBJ whole genome shotgun (WGS) entry which is preliminary data.</text>
</comment>
<dbReference type="AlphaFoldDB" id="A0AAV4Q7L6"/>
<accession>A0AAV4Q7L6</accession>
<organism evidence="1 2">
    <name type="scientific">Caerostris darwini</name>
    <dbReference type="NCBI Taxonomy" id="1538125"/>
    <lineage>
        <taxon>Eukaryota</taxon>
        <taxon>Metazoa</taxon>
        <taxon>Ecdysozoa</taxon>
        <taxon>Arthropoda</taxon>
        <taxon>Chelicerata</taxon>
        <taxon>Arachnida</taxon>
        <taxon>Araneae</taxon>
        <taxon>Araneomorphae</taxon>
        <taxon>Entelegynae</taxon>
        <taxon>Araneoidea</taxon>
        <taxon>Araneidae</taxon>
        <taxon>Caerostris</taxon>
    </lineage>
</organism>
<gene>
    <name evidence="1" type="ORF">CDAR_537461</name>
</gene>
<evidence type="ECO:0000313" key="2">
    <source>
        <dbReference type="Proteomes" id="UP001054837"/>
    </source>
</evidence>
<dbReference type="Proteomes" id="UP001054837">
    <property type="component" value="Unassembled WGS sequence"/>
</dbReference>
<keyword evidence="2" id="KW-1185">Reference proteome</keyword>
<protein>
    <submittedName>
        <fullName evidence="1">Uncharacterized protein</fullName>
    </submittedName>
</protein>
<proteinExistence type="predicted"/>